<dbReference type="PROSITE" id="PS51257">
    <property type="entry name" value="PROKAR_LIPOPROTEIN"/>
    <property type="match status" value="1"/>
</dbReference>
<reference evidence="2" key="1">
    <citation type="submission" date="2020-06" db="EMBL/GenBank/DDBJ databases">
        <authorList>
            <person name="Dong N."/>
        </authorList>
    </citation>
    <scope>NUCLEOTIDE SEQUENCE</scope>
    <source>
        <strain evidence="2">210</strain>
    </source>
</reference>
<protein>
    <recommendedName>
        <fullName evidence="4">Lipoprotein</fullName>
    </recommendedName>
</protein>
<keyword evidence="1" id="KW-0175">Coiled coil</keyword>
<evidence type="ECO:0000256" key="1">
    <source>
        <dbReference type="SAM" id="Coils"/>
    </source>
</evidence>
<proteinExistence type="predicted"/>
<gene>
    <name evidence="2" type="ORF">HX095_16770</name>
</gene>
<reference evidence="2" key="2">
    <citation type="journal article" date="2022" name="Sci. Total Environ.">
        <title>Prevalence, transmission, and molecular epidemiology of tet(X)-positive bacteria among humans, animals, and environmental niches in China: An epidemiological, and genomic-based study.</title>
        <authorList>
            <person name="Dong N."/>
            <person name="Zeng Y."/>
            <person name="Cai C."/>
            <person name="Sun C."/>
            <person name="Lu J."/>
            <person name="Liu C."/>
            <person name="Zhou H."/>
            <person name="Sun Q."/>
            <person name="Shu L."/>
            <person name="Wang H."/>
            <person name="Wang Y."/>
            <person name="Wang S."/>
            <person name="Wu C."/>
            <person name="Chan E.W."/>
            <person name="Chen G."/>
            <person name="Shen Z."/>
            <person name="Chen S."/>
            <person name="Zhang R."/>
        </authorList>
    </citation>
    <scope>NUCLEOTIDE SEQUENCE</scope>
    <source>
        <strain evidence="2">210</strain>
    </source>
</reference>
<feature type="coiled-coil region" evidence="1">
    <location>
        <begin position="17"/>
        <end position="46"/>
    </location>
</feature>
<dbReference type="AlphaFoldDB" id="A0AAW7DRB5"/>
<organism evidence="2 3">
    <name type="scientific">Empedobacter falsenii</name>
    <dbReference type="NCBI Taxonomy" id="343874"/>
    <lineage>
        <taxon>Bacteria</taxon>
        <taxon>Pseudomonadati</taxon>
        <taxon>Bacteroidota</taxon>
        <taxon>Flavobacteriia</taxon>
        <taxon>Flavobacteriales</taxon>
        <taxon>Weeksellaceae</taxon>
        <taxon>Empedobacter</taxon>
    </lineage>
</organism>
<accession>A0AAW7DRB5</accession>
<evidence type="ECO:0000313" key="3">
    <source>
        <dbReference type="Proteomes" id="UP001173578"/>
    </source>
</evidence>
<evidence type="ECO:0000313" key="2">
    <source>
        <dbReference type="EMBL" id="MDM1552856.1"/>
    </source>
</evidence>
<dbReference type="RefSeq" id="WP_286487228.1">
    <property type="nucleotide sequence ID" value="NZ_JACALR010000010.1"/>
</dbReference>
<evidence type="ECO:0008006" key="4">
    <source>
        <dbReference type="Google" id="ProtNLM"/>
    </source>
</evidence>
<dbReference type="EMBL" id="JACALR010000010">
    <property type="protein sequence ID" value="MDM1552856.1"/>
    <property type="molecule type" value="Genomic_DNA"/>
</dbReference>
<dbReference type="Proteomes" id="UP001173578">
    <property type="component" value="Unassembled WGS sequence"/>
</dbReference>
<comment type="caution">
    <text evidence="2">The sequence shown here is derived from an EMBL/GenBank/DDBJ whole genome shotgun (WGS) entry which is preliminary data.</text>
</comment>
<sequence length="203" mass="23817">MKKLGLLLSVIILFSCNDTKEKELQLKEKELELKEKQLRLDSIKALINTTVEVPEIKDSVVKEETLKVKESNGVGVKKLKFPKGQLNSKYTYEFRCDDDVWGKCQLLIKNNSQIIQRHFFNNTNNLVGDVKLIDEKYLYFYSEIAGGTAGNYYYYHFLINLLNSDIYKKELECVEWNHKECQLNDPLSILNSKYFYNESEDLF</sequence>
<name>A0AAW7DRB5_9FLAO</name>